<evidence type="ECO:0000313" key="1">
    <source>
        <dbReference type="EMBL" id="AKM82099.1"/>
    </source>
</evidence>
<protein>
    <submittedName>
        <fullName evidence="1">Uncharacterized protein</fullName>
    </submittedName>
</protein>
<proteinExistence type="predicted"/>
<evidence type="ECO:0000313" key="2">
    <source>
        <dbReference type="Proteomes" id="UP000035648"/>
    </source>
</evidence>
<gene>
    <name evidence="1" type="ORF">UT28_C0001G0289</name>
</gene>
<dbReference type="KEGG" id="bbgw:UT28_C0001G0289"/>
<dbReference type="EMBL" id="CP011213">
    <property type="protein sequence ID" value="AKM82099.1"/>
    <property type="molecule type" value="Genomic_DNA"/>
</dbReference>
<sequence>MKGMIPSWTALENRGKLYFGECALCAGKGLLHEKLCHDCIDKKGMAYCKLCRAYYVDRVRSCYHLSRKQSVEDTEKLLRQTESALRDLHYQYR</sequence>
<dbReference type="Proteomes" id="UP000035648">
    <property type="component" value="Chromosome"/>
</dbReference>
<accession>A0A0G4B2K1</accession>
<name>A0A0G4B2K1_9BACT</name>
<dbReference type="AlphaFoldDB" id="A0A0G4B2K1"/>
<organism evidence="1 2">
    <name type="scientific">Berkelbacteria bacterium GW2011_GWE1_39_12</name>
    <dbReference type="NCBI Taxonomy" id="1618337"/>
    <lineage>
        <taxon>Bacteria</taxon>
        <taxon>Candidatus Berkelbacteria</taxon>
    </lineage>
</organism>
<reference evidence="1 2" key="1">
    <citation type="journal article" date="2015" name="Nature">
        <title>rRNA introns, odd ribosomes, and small enigmatic genomes across a large radiation of phyla.</title>
        <authorList>
            <person name="Brown C.T."/>
            <person name="Hug L.A."/>
            <person name="Thomas B.C."/>
            <person name="Sharon I."/>
            <person name="Castelle C.J."/>
            <person name="Singh A."/>
            <person name="Wilkins M.J."/>
            <person name="Williams K.H."/>
            <person name="Banfield J.F."/>
        </authorList>
    </citation>
    <scope>NUCLEOTIDE SEQUENCE [LARGE SCALE GENOMIC DNA]</scope>
</reference>